<feature type="domain" description="Glycosyltransferase 61 catalytic" evidence="4">
    <location>
        <begin position="137"/>
        <end position="313"/>
    </location>
</feature>
<gene>
    <name evidence="5" type="ORF">J2Z65_006232</name>
</gene>
<evidence type="ECO:0000256" key="2">
    <source>
        <dbReference type="ARBA" id="ARBA00022679"/>
    </source>
</evidence>
<dbReference type="PANTHER" id="PTHR20961">
    <property type="entry name" value="GLYCOSYLTRANSFERASE"/>
    <property type="match status" value="1"/>
</dbReference>
<organism evidence="5 6">
    <name type="scientific">Paenibacillus aceris</name>
    <dbReference type="NCBI Taxonomy" id="869555"/>
    <lineage>
        <taxon>Bacteria</taxon>
        <taxon>Bacillati</taxon>
        <taxon>Bacillota</taxon>
        <taxon>Bacilli</taxon>
        <taxon>Bacillales</taxon>
        <taxon>Paenibacillaceae</taxon>
        <taxon>Paenibacillus</taxon>
    </lineage>
</organism>
<dbReference type="Proteomes" id="UP001519344">
    <property type="component" value="Unassembled WGS sequence"/>
</dbReference>
<dbReference type="InterPro" id="IPR007657">
    <property type="entry name" value="Glycosyltransferase_61"/>
</dbReference>
<dbReference type="EMBL" id="JAGGKV010000027">
    <property type="protein sequence ID" value="MBP1966971.1"/>
    <property type="molecule type" value="Genomic_DNA"/>
</dbReference>
<comment type="caution">
    <text evidence="5">The sequence shown here is derived from an EMBL/GenBank/DDBJ whole genome shotgun (WGS) entry which is preliminary data.</text>
</comment>
<evidence type="ECO:0000256" key="1">
    <source>
        <dbReference type="ARBA" id="ARBA00022676"/>
    </source>
</evidence>
<evidence type="ECO:0000256" key="3">
    <source>
        <dbReference type="ARBA" id="ARBA00023180"/>
    </source>
</evidence>
<keyword evidence="6" id="KW-1185">Reference proteome</keyword>
<evidence type="ECO:0000259" key="4">
    <source>
        <dbReference type="Pfam" id="PF04577"/>
    </source>
</evidence>
<dbReference type="RefSeq" id="WP_167068071.1">
    <property type="nucleotide sequence ID" value="NZ_JAAOZR010000094.1"/>
</dbReference>
<keyword evidence="3" id="KW-0325">Glycoprotein</keyword>
<accession>A0ABS4I924</accession>
<reference evidence="5 6" key="1">
    <citation type="submission" date="2021-03" db="EMBL/GenBank/DDBJ databases">
        <title>Genomic Encyclopedia of Type Strains, Phase IV (KMG-IV): sequencing the most valuable type-strain genomes for metagenomic binning, comparative biology and taxonomic classification.</title>
        <authorList>
            <person name="Goeker M."/>
        </authorList>
    </citation>
    <scope>NUCLEOTIDE SEQUENCE [LARGE SCALE GENOMIC DNA]</scope>
    <source>
        <strain evidence="5 6">DSM 24950</strain>
    </source>
</reference>
<keyword evidence="1" id="KW-0328">Glycosyltransferase</keyword>
<evidence type="ECO:0000313" key="5">
    <source>
        <dbReference type="EMBL" id="MBP1966971.1"/>
    </source>
</evidence>
<keyword evidence="2" id="KW-0808">Transferase</keyword>
<sequence>MTQSESDLAIPSKRDYQTIRQWFKTGRSLKYKHKLKQFHFHQSVPFPEPKTIEKKLHWYFRRCSAKWKEDTLFPTIHTAVIKKGRIYGARGIVLTPENKLIRHISYPHILAGKDRLPEPVYLNKTVAYLSFRYPNNYFHWMFDVLPRIALLRECKVNIDKYVISPPGNFPYKEMLRALGIPEKKVIIASEDFHIKANKVVVVDKYSKWAPYVHVYPEWTSKFLRDELSGCNTKGTSKKYERLYVSRAHAGGRKMTNEDEVVRCLESHGFHCIHPDTMSFAEQIRAFQSADIIVSPHGASLANLVFTKPGTKLIEIFSPNYVRDYYLVIAAHMKLDYYYLIGDGKRPIRDHKYTKGLYDDITVNIDGLTKILQKAGVHK</sequence>
<dbReference type="InterPro" id="IPR049625">
    <property type="entry name" value="Glyco_transf_61_cat"/>
</dbReference>
<dbReference type="Pfam" id="PF04577">
    <property type="entry name" value="Glyco_transf_61"/>
    <property type="match status" value="1"/>
</dbReference>
<evidence type="ECO:0000313" key="6">
    <source>
        <dbReference type="Proteomes" id="UP001519344"/>
    </source>
</evidence>
<proteinExistence type="predicted"/>
<name>A0ABS4I924_9BACL</name>
<protein>
    <submittedName>
        <fullName evidence="5">Capsular polysaccharide biosynthesis protein</fullName>
    </submittedName>
</protein>